<gene>
    <name evidence="8" type="ORF">LAME_0E10330G</name>
</gene>
<evidence type="ECO:0000256" key="5">
    <source>
        <dbReference type="ARBA" id="ARBA00023128"/>
    </source>
</evidence>
<evidence type="ECO:0000256" key="4">
    <source>
        <dbReference type="ARBA" id="ARBA00022980"/>
    </source>
</evidence>
<evidence type="ECO:0000256" key="7">
    <source>
        <dbReference type="ARBA" id="ARBA00039935"/>
    </source>
</evidence>
<evidence type="ECO:0000256" key="3">
    <source>
        <dbReference type="ARBA" id="ARBA00022946"/>
    </source>
</evidence>
<evidence type="ECO:0000256" key="6">
    <source>
        <dbReference type="ARBA" id="ARBA00023274"/>
    </source>
</evidence>
<proteinExistence type="inferred from homology"/>
<keyword evidence="6" id="KW-0687">Ribonucleoprotein</keyword>
<name>A0A1G4JJY5_9SACH</name>
<dbReference type="InterPro" id="IPR002677">
    <property type="entry name" value="Ribosomal_bL32"/>
</dbReference>
<evidence type="ECO:0000256" key="2">
    <source>
        <dbReference type="ARBA" id="ARBA00008560"/>
    </source>
</evidence>
<dbReference type="GO" id="GO:0005762">
    <property type="term" value="C:mitochondrial large ribosomal subunit"/>
    <property type="evidence" value="ECO:0007669"/>
    <property type="project" value="TreeGrafter"/>
</dbReference>
<keyword evidence="5" id="KW-0496">Mitochondrion</keyword>
<dbReference type="EMBL" id="LT598481">
    <property type="protein sequence ID" value="SCU90865.1"/>
    <property type="molecule type" value="Genomic_DNA"/>
</dbReference>
<dbReference type="GO" id="GO:0006412">
    <property type="term" value="P:translation"/>
    <property type="evidence" value="ECO:0007669"/>
    <property type="project" value="InterPro"/>
</dbReference>
<evidence type="ECO:0000313" key="9">
    <source>
        <dbReference type="Proteomes" id="UP000191144"/>
    </source>
</evidence>
<evidence type="ECO:0000256" key="1">
    <source>
        <dbReference type="ARBA" id="ARBA00004173"/>
    </source>
</evidence>
<dbReference type="AlphaFoldDB" id="A0A1G4JJY5"/>
<dbReference type="Pfam" id="PF01783">
    <property type="entry name" value="Ribosomal_L32p"/>
    <property type="match status" value="1"/>
</dbReference>
<accession>A0A1G4JJY5</accession>
<comment type="subcellular location">
    <subcellularLocation>
        <location evidence="1">Mitochondrion</location>
    </subcellularLocation>
</comment>
<dbReference type="InterPro" id="IPR011332">
    <property type="entry name" value="Ribosomal_zn-bd"/>
</dbReference>
<dbReference type="InterPro" id="IPR051991">
    <property type="entry name" value="Mitoribosomal_protein_bL32"/>
</dbReference>
<evidence type="ECO:0000313" key="8">
    <source>
        <dbReference type="EMBL" id="SCU90865.1"/>
    </source>
</evidence>
<comment type="similarity">
    <text evidence="2">Belongs to the bacterial ribosomal protein bL32 family.</text>
</comment>
<dbReference type="SUPFAM" id="SSF57829">
    <property type="entry name" value="Zn-binding ribosomal proteins"/>
    <property type="match status" value="1"/>
</dbReference>
<reference evidence="9" key="1">
    <citation type="submission" date="2016-03" db="EMBL/GenBank/DDBJ databases">
        <authorList>
            <person name="Devillers Hugo."/>
        </authorList>
    </citation>
    <scope>NUCLEOTIDE SEQUENCE [LARGE SCALE GENOMIC DNA]</scope>
</reference>
<keyword evidence="4" id="KW-0689">Ribosomal protein</keyword>
<sequence>MTALSFLSKRSVAWKPLLTSWTAALQVALNPRALPHMLQELFGKNARESEHNVNEVLADNGILLAVPKKKVSHQKKRQKLYGPGRKQLQMIHHLNRCSSCGHFKRANTLCMHCVGEIRHIWKSHTAKEISEPQQELELSELDKRVLYPGKKETDYAKKLKEKDTYLERRMRTLPVNKAKYDVE</sequence>
<keyword evidence="9" id="KW-1185">Reference proteome</keyword>
<keyword evidence="3" id="KW-0809">Transit peptide</keyword>
<organism evidence="8 9">
    <name type="scientific">Lachancea meyersii CBS 8951</name>
    <dbReference type="NCBI Taxonomy" id="1266667"/>
    <lineage>
        <taxon>Eukaryota</taxon>
        <taxon>Fungi</taxon>
        <taxon>Dikarya</taxon>
        <taxon>Ascomycota</taxon>
        <taxon>Saccharomycotina</taxon>
        <taxon>Saccharomycetes</taxon>
        <taxon>Saccharomycetales</taxon>
        <taxon>Saccharomycetaceae</taxon>
        <taxon>Lachancea</taxon>
    </lineage>
</organism>
<dbReference type="OrthoDB" id="2014905at2759"/>
<dbReference type="PANTHER" id="PTHR21026:SF2">
    <property type="entry name" value="LARGE RIBOSOMAL SUBUNIT PROTEIN BL32M"/>
    <property type="match status" value="1"/>
</dbReference>
<protein>
    <recommendedName>
        <fullName evidence="7">Large ribosomal subunit protein bL32m</fullName>
    </recommendedName>
</protein>
<dbReference type="GO" id="GO:0003735">
    <property type="term" value="F:structural constituent of ribosome"/>
    <property type="evidence" value="ECO:0007669"/>
    <property type="project" value="InterPro"/>
</dbReference>
<dbReference type="Proteomes" id="UP000191144">
    <property type="component" value="Chromosome E"/>
</dbReference>
<dbReference type="PANTHER" id="PTHR21026">
    <property type="entry name" value="39S RIBOSOMAL PROTEIN L32, MITOCHONDRIAL"/>
    <property type="match status" value="1"/>
</dbReference>